<evidence type="ECO:0008006" key="4">
    <source>
        <dbReference type="Google" id="ProtNLM"/>
    </source>
</evidence>
<dbReference type="InterPro" id="IPR036397">
    <property type="entry name" value="RNaseH_sf"/>
</dbReference>
<dbReference type="Gene3D" id="3.30.420.10">
    <property type="entry name" value="Ribonuclease H-like superfamily/Ribonuclease H"/>
    <property type="match status" value="1"/>
</dbReference>
<accession>A0ABQ8U2R6</accession>
<gene>
    <name evidence="2" type="ORF">ANN_03313</name>
</gene>
<dbReference type="EMBL" id="JAJSOF020000001">
    <property type="protein sequence ID" value="KAJ4451835.1"/>
    <property type="molecule type" value="Genomic_DNA"/>
</dbReference>
<dbReference type="Proteomes" id="UP001148838">
    <property type="component" value="Unassembled WGS sequence"/>
</dbReference>
<reference evidence="2 3" key="1">
    <citation type="journal article" date="2022" name="Allergy">
        <title>Genome assembly and annotation of Periplaneta americana reveal a comprehensive cockroach allergen profile.</title>
        <authorList>
            <person name="Wang L."/>
            <person name="Xiong Q."/>
            <person name="Saelim N."/>
            <person name="Wang L."/>
            <person name="Nong W."/>
            <person name="Wan A.T."/>
            <person name="Shi M."/>
            <person name="Liu X."/>
            <person name="Cao Q."/>
            <person name="Hui J.H.L."/>
            <person name="Sookrung N."/>
            <person name="Leung T.F."/>
            <person name="Tungtrongchitr A."/>
            <person name="Tsui S.K.W."/>
        </authorList>
    </citation>
    <scope>NUCLEOTIDE SEQUENCE [LARGE SCALE GENOMIC DNA]</scope>
    <source>
        <strain evidence="2">PWHHKU_190912</strain>
    </source>
</reference>
<sequence length="268" mass="30238">MLRLVRTIVDFRREGRSIFYLDESWVDSNLTFQKCWQGPEVTGICADGNAADRLIMVHVGPRPGFLNNASLVYKAGTTDGDYHGQMNSGNFGKWVWENLLTSLPPNSVVVLDNAPYHNVQVDKPPTKNTVKSDMVSWLQRQGVVCDISMRKDQFPIELAWAKVKRYVRENNVSGDMSLSRLKELTRLGIESVTTDDWEGYCNHVESLEKRYWDRDGLVSDLVDSIIIENPNGDKNSSCDKNSSVSEDDHHSYSDSGDDSSDSELARPL</sequence>
<keyword evidence="3" id="KW-1185">Reference proteome</keyword>
<organism evidence="2 3">
    <name type="scientific">Periplaneta americana</name>
    <name type="common">American cockroach</name>
    <name type="synonym">Blatta americana</name>
    <dbReference type="NCBI Taxonomy" id="6978"/>
    <lineage>
        <taxon>Eukaryota</taxon>
        <taxon>Metazoa</taxon>
        <taxon>Ecdysozoa</taxon>
        <taxon>Arthropoda</taxon>
        <taxon>Hexapoda</taxon>
        <taxon>Insecta</taxon>
        <taxon>Pterygota</taxon>
        <taxon>Neoptera</taxon>
        <taxon>Polyneoptera</taxon>
        <taxon>Dictyoptera</taxon>
        <taxon>Blattodea</taxon>
        <taxon>Blattoidea</taxon>
        <taxon>Blattidae</taxon>
        <taxon>Blattinae</taxon>
        <taxon>Periplaneta</taxon>
    </lineage>
</organism>
<dbReference type="PANTHER" id="PTHR33939">
    <property type="entry name" value="PROTEIN CBG22215"/>
    <property type="match status" value="1"/>
</dbReference>
<dbReference type="PANTHER" id="PTHR33939:SF1">
    <property type="entry name" value="DUF4371 DOMAIN-CONTAINING PROTEIN"/>
    <property type="match status" value="1"/>
</dbReference>
<evidence type="ECO:0000256" key="1">
    <source>
        <dbReference type="SAM" id="MobiDB-lite"/>
    </source>
</evidence>
<evidence type="ECO:0000313" key="2">
    <source>
        <dbReference type="EMBL" id="KAJ4451835.1"/>
    </source>
</evidence>
<name>A0ABQ8U2R6_PERAM</name>
<protein>
    <recommendedName>
        <fullName evidence="4">Tc1-like transposase DDE domain-containing protein</fullName>
    </recommendedName>
</protein>
<feature type="compositionally biased region" description="Polar residues" evidence="1">
    <location>
        <begin position="232"/>
        <end position="241"/>
    </location>
</feature>
<comment type="caution">
    <text evidence="2">The sequence shown here is derived from an EMBL/GenBank/DDBJ whole genome shotgun (WGS) entry which is preliminary data.</text>
</comment>
<feature type="region of interest" description="Disordered" evidence="1">
    <location>
        <begin position="230"/>
        <end position="268"/>
    </location>
</feature>
<evidence type="ECO:0000313" key="3">
    <source>
        <dbReference type="Proteomes" id="UP001148838"/>
    </source>
</evidence>
<proteinExistence type="predicted"/>